<accession>A0A809SHK3</accession>
<keyword evidence="4" id="KW-1185">Reference proteome</keyword>
<protein>
    <submittedName>
        <fullName evidence="3">Sterol-binding protein</fullName>
    </submittedName>
</protein>
<feature type="signal peptide" evidence="1">
    <location>
        <begin position="1"/>
        <end position="25"/>
    </location>
</feature>
<sequence>MTKHLKGITAASAIALSIIAGTASAAPVLMSADWATQACESFNKNAILTDGLSGKWVKNNKGRGFKIIQMYRSDCEDSPHVEMRISEKAGKAFCSYGGKVETPKLDSDIDYVMYATTEKWHDMGAGEYGPMKAMMFGRLKFEGPKGEAMSVMGPFEQFLLLAGKVPSTEASCPTK</sequence>
<evidence type="ECO:0000256" key="1">
    <source>
        <dbReference type="SAM" id="SignalP"/>
    </source>
</evidence>
<dbReference type="KEGG" id="sniv:SFSGTM_15880"/>
<dbReference type="Gene3D" id="3.30.1050.10">
    <property type="entry name" value="SCP2 sterol-binding domain"/>
    <property type="match status" value="1"/>
</dbReference>
<feature type="domain" description="SCP2" evidence="2">
    <location>
        <begin position="73"/>
        <end position="155"/>
    </location>
</feature>
<dbReference type="InterPro" id="IPR003033">
    <property type="entry name" value="SCP2_sterol-bd_dom"/>
</dbReference>
<dbReference type="EMBL" id="AP021881">
    <property type="protein sequence ID" value="BBP00880.1"/>
    <property type="molecule type" value="Genomic_DNA"/>
</dbReference>
<dbReference type="Pfam" id="PF02036">
    <property type="entry name" value="SCP2"/>
    <property type="match status" value="1"/>
</dbReference>
<evidence type="ECO:0000259" key="2">
    <source>
        <dbReference type="Pfam" id="PF02036"/>
    </source>
</evidence>
<gene>
    <name evidence="3" type="ORF">SFSGTM_15880</name>
</gene>
<evidence type="ECO:0000313" key="3">
    <source>
        <dbReference type="EMBL" id="BBP00880.1"/>
    </source>
</evidence>
<organism evidence="3 4">
    <name type="scientific">Sulfuriferula nivalis</name>
    <dbReference type="NCBI Taxonomy" id="2675298"/>
    <lineage>
        <taxon>Bacteria</taxon>
        <taxon>Pseudomonadati</taxon>
        <taxon>Pseudomonadota</taxon>
        <taxon>Betaproteobacteria</taxon>
        <taxon>Nitrosomonadales</taxon>
        <taxon>Sulfuricellaceae</taxon>
        <taxon>Sulfuriferula</taxon>
    </lineage>
</organism>
<keyword evidence="1" id="KW-0732">Signal</keyword>
<dbReference type="SUPFAM" id="SSF55718">
    <property type="entry name" value="SCP-like"/>
    <property type="match status" value="1"/>
</dbReference>
<dbReference type="InterPro" id="IPR036527">
    <property type="entry name" value="SCP2_sterol-bd_dom_sf"/>
</dbReference>
<reference evidence="4" key="1">
    <citation type="submission" date="2019-11" db="EMBL/GenBank/DDBJ databases">
        <title>Isolation and characterization of a novel species in the genus Sulfuriferula.</title>
        <authorList>
            <person name="Mochizuki J."/>
            <person name="Kojima H."/>
            <person name="Fukui M."/>
        </authorList>
    </citation>
    <scope>NUCLEOTIDE SEQUENCE [LARGE SCALE GENOMIC DNA]</scope>
    <source>
        <strain evidence="4">SGTM</strain>
    </source>
</reference>
<dbReference type="Proteomes" id="UP000463939">
    <property type="component" value="Chromosome"/>
</dbReference>
<dbReference type="RefSeq" id="WP_162084729.1">
    <property type="nucleotide sequence ID" value="NZ_AP021881.1"/>
</dbReference>
<name>A0A809SHK3_9PROT</name>
<evidence type="ECO:0000313" key="4">
    <source>
        <dbReference type="Proteomes" id="UP000463939"/>
    </source>
</evidence>
<feature type="chain" id="PRO_5032810138" evidence="1">
    <location>
        <begin position="26"/>
        <end position="175"/>
    </location>
</feature>
<proteinExistence type="predicted"/>
<dbReference type="AlphaFoldDB" id="A0A809SHK3"/>